<sequence length="430" mass="48820">MRRWEFIVGGGEGVEDMRKAGEELSFHQGAVESLRFDYTIKSNIESSVYHLKIMRTKLVSFAPYCDVIHDECVAALDDLIPTKGQAWTSVPLWKTLERVVARMSNRVFVGLPLCRNDDYLDLCIGFARNVMGAASLTNLVPKILRPIIGPLLSPYEKHKKLCLKYIGPIIRERIKLKEEEGVMPDDLVTWLIEEAQGEDAKVENLGMRILFVNFASIHTTSMVMSHVLFDLAVRPEYIEPLRQEAQEIIESEGWSKNAIAKLYKMDSFVHESVRYSSLSGISMMRKVCDPNGFKFSNGIVLPYGSSVSVISDAMHHDAAFYPDPNTFDGYRFYKLGKPDLDAGNENEFHMKHAFASLSTHWVLWGLGKHACPGRFFSAHEVRATVAYILLNYDIGLEGNRRPDNRWFAHACAPDVKAHLRFKRRVVGSRD</sequence>
<evidence type="ECO:0000256" key="5">
    <source>
        <dbReference type="ARBA" id="ARBA00023004"/>
    </source>
</evidence>
<name>A0A8H5LKX2_9AGAR</name>
<evidence type="ECO:0000256" key="4">
    <source>
        <dbReference type="ARBA" id="ARBA00023002"/>
    </source>
</evidence>
<comment type="similarity">
    <text evidence="2 7">Belongs to the cytochrome P450 family.</text>
</comment>
<gene>
    <name evidence="8" type="ORF">D9756_004514</name>
</gene>
<keyword evidence="9" id="KW-1185">Reference proteome</keyword>
<keyword evidence="5 6" id="KW-0408">Iron</keyword>
<organism evidence="8 9">
    <name type="scientific">Leucocoprinus leucothites</name>
    <dbReference type="NCBI Taxonomy" id="201217"/>
    <lineage>
        <taxon>Eukaryota</taxon>
        <taxon>Fungi</taxon>
        <taxon>Dikarya</taxon>
        <taxon>Basidiomycota</taxon>
        <taxon>Agaricomycotina</taxon>
        <taxon>Agaricomycetes</taxon>
        <taxon>Agaricomycetidae</taxon>
        <taxon>Agaricales</taxon>
        <taxon>Agaricineae</taxon>
        <taxon>Agaricaceae</taxon>
        <taxon>Leucocoprinus</taxon>
    </lineage>
</organism>
<evidence type="ECO:0000256" key="2">
    <source>
        <dbReference type="ARBA" id="ARBA00010617"/>
    </source>
</evidence>
<evidence type="ECO:0000313" key="8">
    <source>
        <dbReference type="EMBL" id="KAF5360893.1"/>
    </source>
</evidence>
<dbReference type="InterPro" id="IPR002403">
    <property type="entry name" value="Cyt_P450_E_grp-IV"/>
</dbReference>
<dbReference type="PANTHER" id="PTHR46206">
    <property type="entry name" value="CYTOCHROME P450"/>
    <property type="match status" value="1"/>
</dbReference>
<proteinExistence type="inferred from homology"/>
<dbReference type="EMBL" id="JAACJO010000003">
    <property type="protein sequence ID" value="KAF5360893.1"/>
    <property type="molecule type" value="Genomic_DNA"/>
</dbReference>
<dbReference type="Pfam" id="PF00067">
    <property type="entry name" value="p450"/>
    <property type="match status" value="1"/>
</dbReference>
<dbReference type="GO" id="GO:0005506">
    <property type="term" value="F:iron ion binding"/>
    <property type="evidence" value="ECO:0007669"/>
    <property type="project" value="InterPro"/>
</dbReference>
<evidence type="ECO:0000256" key="7">
    <source>
        <dbReference type="RuleBase" id="RU000461"/>
    </source>
</evidence>
<reference evidence="8 9" key="1">
    <citation type="journal article" date="2020" name="ISME J.">
        <title>Uncovering the hidden diversity of litter-decomposition mechanisms in mushroom-forming fungi.</title>
        <authorList>
            <person name="Floudas D."/>
            <person name="Bentzer J."/>
            <person name="Ahren D."/>
            <person name="Johansson T."/>
            <person name="Persson P."/>
            <person name="Tunlid A."/>
        </authorList>
    </citation>
    <scope>NUCLEOTIDE SEQUENCE [LARGE SCALE GENOMIC DNA]</scope>
    <source>
        <strain evidence="8 9">CBS 146.42</strain>
    </source>
</reference>
<dbReference type="CDD" id="cd11041">
    <property type="entry name" value="CYP503A1-like"/>
    <property type="match status" value="1"/>
</dbReference>
<evidence type="ECO:0000256" key="6">
    <source>
        <dbReference type="PIRSR" id="PIRSR602403-1"/>
    </source>
</evidence>
<dbReference type="InterPro" id="IPR036396">
    <property type="entry name" value="Cyt_P450_sf"/>
</dbReference>
<dbReference type="OrthoDB" id="1844152at2759"/>
<comment type="cofactor">
    <cofactor evidence="1 6">
        <name>heme</name>
        <dbReference type="ChEBI" id="CHEBI:30413"/>
    </cofactor>
</comment>
<feature type="binding site" description="axial binding residue" evidence="6">
    <location>
        <position position="371"/>
    </location>
    <ligand>
        <name>heme</name>
        <dbReference type="ChEBI" id="CHEBI:30413"/>
    </ligand>
    <ligandPart>
        <name>Fe</name>
        <dbReference type="ChEBI" id="CHEBI:18248"/>
    </ligandPart>
</feature>
<keyword evidence="4 7" id="KW-0560">Oxidoreductase</keyword>
<dbReference type="GO" id="GO:0004497">
    <property type="term" value="F:monooxygenase activity"/>
    <property type="evidence" value="ECO:0007669"/>
    <property type="project" value="UniProtKB-KW"/>
</dbReference>
<dbReference type="AlphaFoldDB" id="A0A8H5LKX2"/>
<keyword evidence="7" id="KW-0503">Monooxygenase</keyword>
<dbReference type="GO" id="GO:0016705">
    <property type="term" value="F:oxidoreductase activity, acting on paired donors, with incorporation or reduction of molecular oxygen"/>
    <property type="evidence" value="ECO:0007669"/>
    <property type="project" value="InterPro"/>
</dbReference>
<evidence type="ECO:0008006" key="10">
    <source>
        <dbReference type="Google" id="ProtNLM"/>
    </source>
</evidence>
<keyword evidence="6 7" id="KW-0349">Heme</keyword>
<dbReference type="SUPFAM" id="SSF48264">
    <property type="entry name" value="Cytochrome P450"/>
    <property type="match status" value="1"/>
</dbReference>
<comment type="caution">
    <text evidence="8">The sequence shown here is derived from an EMBL/GenBank/DDBJ whole genome shotgun (WGS) entry which is preliminary data.</text>
</comment>
<dbReference type="InterPro" id="IPR001128">
    <property type="entry name" value="Cyt_P450"/>
</dbReference>
<evidence type="ECO:0000313" key="9">
    <source>
        <dbReference type="Proteomes" id="UP000559027"/>
    </source>
</evidence>
<dbReference type="GO" id="GO:0020037">
    <property type="term" value="F:heme binding"/>
    <property type="evidence" value="ECO:0007669"/>
    <property type="project" value="InterPro"/>
</dbReference>
<dbReference type="InterPro" id="IPR017972">
    <property type="entry name" value="Cyt_P450_CS"/>
</dbReference>
<dbReference type="PROSITE" id="PS00086">
    <property type="entry name" value="CYTOCHROME_P450"/>
    <property type="match status" value="1"/>
</dbReference>
<evidence type="ECO:0000256" key="3">
    <source>
        <dbReference type="ARBA" id="ARBA00022723"/>
    </source>
</evidence>
<keyword evidence="3 6" id="KW-0479">Metal-binding</keyword>
<accession>A0A8H5LKX2</accession>
<dbReference type="PRINTS" id="PR00465">
    <property type="entry name" value="EP450IV"/>
</dbReference>
<protein>
    <recommendedName>
        <fullName evidence="10">Cytochrome P450</fullName>
    </recommendedName>
</protein>
<dbReference type="Proteomes" id="UP000559027">
    <property type="component" value="Unassembled WGS sequence"/>
</dbReference>
<dbReference type="Gene3D" id="1.10.630.10">
    <property type="entry name" value="Cytochrome P450"/>
    <property type="match status" value="1"/>
</dbReference>
<evidence type="ECO:0000256" key="1">
    <source>
        <dbReference type="ARBA" id="ARBA00001971"/>
    </source>
</evidence>